<protein>
    <recommendedName>
        <fullName evidence="3">Lipoprotein</fullName>
    </recommendedName>
</protein>
<reference evidence="1 2" key="1">
    <citation type="submission" date="2015-04" db="EMBL/GenBank/DDBJ databases">
        <title>Microcin producing Clostridium sp. JC272T.</title>
        <authorList>
            <person name="Jyothsna T."/>
            <person name="Sasikala C."/>
            <person name="Ramana C."/>
        </authorList>
    </citation>
    <scope>NUCLEOTIDE SEQUENCE [LARGE SCALE GENOMIC DNA]</scope>
    <source>
        <strain evidence="1 2">JC272</strain>
    </source>
</reference>
<keyword evidence="2" id="KW-1185">Reference proteome</keyword>
<dbReference type="EMBL" id="LBBT01000138">
    <property type="protein sequence ID" value="KKY01915.1"/>
    <property type="molecule type" value="Genomic_DNA"/>
</dbReference>
<name>A0A0M3DH18_9FIRM</name>
<proteinExistence type="predicted"/>
<gene>
    <name evidence="1" type="ORF">VN21_06155</name>
</gene>
<comment type="caution">
    <text evidence="1">The sequence shown here is derived from an EMBL/GenBank/DDBJ whole genome shotgun (WGS) entry which is preliminary data.</text>
</comment>
<dbReference type="Gene3D" id="2.50.20.10">
    <property type="entry name" value="Lipoprotein localisation LolA/LolB/LppX"/>
    <property type="match status" value="1"/>
</dbReference>
<evidence type="ECO:0000313" key="2">
    <source>
        <dbReference type="Proteomes" id="UP000034407"/>
    </source>
</evidence>
<dbReference type="OrthoDB" id="2047841at2"/>
<evidence type="ECO:0000313" key="1">
    <source>
        <dbReference type="EMBL" id="KKY01915.1"/>
    </source>
</evidence>
<organism evidence="1 2">
    <name type="scientific">Paraclostridium benzoelyticum</name>
    <dbReference type="NCBI Taxonomy" id="1629550"/>
    <lineage>
        <taxon>Bacteria</taxon>
        <taxon>Bacillati</taxon>
        <taxon>Bacillota</taxon>
        <taxon>Clostridia</taxon>
        <taxon>Peptostreptococcales</taxon>
        <taxon>Peptostreptococcaceae</taxon>
        <taxon>Paraclostridium</taxon>
    </lineage>
</organism>
<sequence>MKRKWTLFLILVISFTTIFIGCEKSKSTKEEVYKNFQNDISKMKYYKCKADIEVIGNKRSHKYSFLHEYNGSGNFKLVALQPEHLKGKTIEYKQDKIIVTNPEVEDKLILPNVGKDSQHLFVGDFVENYLQGEDVEIGMKDGHLMLTVSIPGNTKYFNKQILYIDSKDNYPAKLEILDQEGNTRFIVNYSDFKYKK</sequence>
<dbReference type="PATRIC" id="fig|1629550.3.peg.680"/>
<dbReference type="PROSITE" id="PS51257">
    <property type="entry name" value="PROKAR_LIPOPROTEIN"/>
    <property type="match status" value="1"/>
</dbReference>
<dbReference type="Proteomes" id="UP000034407">
    <property type="component" value="Unassembled WGS sequence"/>
</dbReference>
<evidence type="ECO:0008006" key="3">
    <source>
        <dbReference type="Google" id="ProtNLM"/>
    </source>
</evidence>
<dbReference type="NCBIfam" id="NF041286">
    <property type="entry name" value="lipo_GerS"/>
    <property type="match status" value="1"/>
</dbReference>
<dbReference type="AlphaFoldDB" id="A0A0M3DH18"/>
<dbReference type="RefSeq" id="WP_046822504.1">
    <property type="nucleotide sequence ID" value="NZ_LBBT01000138.1"/>
</dbReference>
<accession>A0A0M3DH18</accession>